<dbReference type="EMBL" id="CP119391">
    <property type="protein sequence ID" value="WNK20082.1"/>
    <property type="molecule type" value="Genomic_DNA"/>
</dbReference>
<dbReference type="InterPro" id="IPR044094">
    <property type="entry name" value="AtsA-like_MBL-fold"/>
</dbReference>
<dbReference type="PANTHER" id="PTHR46018:SF2">
    <property type="entry name" value="ZINC PHOSPHODIESTERASE ELAC PROTEIN 1"/>
    <property type="match status" value="1"/>
</dbReference>
<dbReference type="SMART" id="SM00849">
    <property type="entry name" value="Lactamase_B"/>
    <property type="match status" value="1"/>
</dbReference>
<dbReference type="CDD" id="cd07719">
    <property type="entry name" value="arylsulfatase_AtsA-like_MBL-fold"/>
    <property type="match status" value="1"/>
</dbReference>
<protein>
    <submittedName>
        <fullName evidence="4">MBL fold metallo-hydrolase</fullName>
    </submittedName>
</protein>
<evidence type="ECO:0000313" key="4">
    <source>
        <dbReference type="EMBL" id="WNK20082.1"/>
    </source>
</evidence>
<dbReference type="RefSeq" id="WP_311883625.1">
    <property type="nucleotide sequence ID" value="NZ_CP119391.1"/>
</dbReference>
<keyword evidence="2" id="KW-0732">Signal</keyword>
<feature type="signal peptide" evidence="2">
    <location>
        <begin position="1"/>
        <end position="29"/>
    </location>
</feature>
<feature type="domain" description="Metallo-beta-lactamase" evidence="3">
    <location>
        <begin position="59"/>
        <end position="261"/>
    </location>
</feature>
<evidence type="ECO:0000259" key="3">
    <source>
        <dbReference type="SMART" id="SM00849"/>
    </source>
</evidence>
<evidence type="ECO:0000256" key="1">
    <source>
        <dbReference type="ARBA" id="ARBA00022801"/>
    </source>
</evidence>
<name>A0ABY9YZN9_9GAMM</name>
<reference evidence="4 5" key="1">
    <citation type="submission" date="2023-03" db="EMBL/GenBank/DDBJ databases">
        <title>Halomonas sp. nov., isolated from Korean tranditional fermented seafood 'Jeotgal'.</title>
        <authorList>
            <person name="Kim B."/>
            <person name="Shin N.-R."/>
        </authorList>
    </citation>
    <scope>NUCLEOTIDE SEQUENCE [LARGE SCALE GENOMIC DNA]</scope>
    <source>
        <strain evidence="4 5">SG2L-4</strain>
    </source>
</reference>
<dbReference type="InterPro" id="IPR036866">
    <property type="entry name" value="RibonucZ/Hydroxyglut_hydro"/>
</dbReference>
<sequence>MSRFQLFKGRLSALSLALSASFFLPTASAELASNNQDSTRLILLGTAGGPSAKAERAQPANALVIGSDVYIIDAGDGVVRQMIQAGISPRNLKAVFITHHHSDHNVGYCPLLVRSWASGLRSNIEVYGPEPIQKMTNACMTLNEWDINLRQKDEGRPDLTQMVKTHEITADGPLYEDDNIAVTAFQVPHGAAKPSYGLRFDTDDGAIVFSGDTSGGSNLIQHAQGADVLVHEVVSVPGVEALVERIDPGNDELVRHIVEAHTPPDKVGEIAESIDVDTVVLNHFVPTGGPSDNDQAWHDAVRGEFNGNIVVGQDLIEIPLNKREK</sequence>
<keyword evidence="1" id="KW-0378">Hydrolase</keyword>
<accession>A0ABY9YZN9</accession>
<feature type="chain" id="PRO_5046999265" evidence="2">
    <location>
        <begin position="30"/>
        <end position="325"/>
    </location>
</feature>
<evidence type="ECO:0000313" key="5">
    <source>
        <dbReference type="Proteomes" id="UP001301869"/>
    </source>
</evidence>
<dbReference type="SUPFAM" id="SSF56281">
    <property type="entry name" value="Metallo-hydrolase/oxidoreductase"/>
    <property type="match status" value="1"/>
</dbReference>
<keyword evidence="5" id="KW-1185">Reference proteome</keyword>
<dbReference type="InterPro" id="IPR001279">
    <property type="entry name" value="Metallo-B-lactamas"/>
</dbReference>
<gene>
    <name evidence="4" type="ORF">P1P91_14925</name>
</gene>
<dbReference type="PANTHER" id="PTHR46018">
    <property type="entry name" value="ZINC PHOSPHODIESTERASE ELAC PROTEIN 1"/>
    <property type="match status" value="1"/>
</dbReference>
<organism evidence="4 5">
    <name type="scientific">Halomonas piscis</name>
    <dbReference type="NCBI Taxonomy" id="3031727"/>
    <lineage>
        <taxon>Bacteria</taxon>
        <taxon>Pseudomonadati</taxon>
        <taxon>Pseudomonadota</taxon>
        <taxon>Gammaproteobacteria</taxon>
        <taxon>Oceanospirillales</taxon>
        <taxon>Halomonadaceae</taxon>
        <taxon>Halomonas</taxon>
    </lineage>
</organism>
<dbReference type="Gene3D" id="3.60.15.10">
    <property type="entry name" value="Ribonuclease Z/Hydroxyacylglutathione hydrolase-like"/>
    <property type="match status" value="1"/>
</dbReference>
<dbReference type="Proteomes" id="UP001301869">
    <property type="component" value="Chromosome"/>
</dbReference>
<evidence type="ECO:0000256" key="2">
    <source>
        <dbReference type="SAM" id="SignalP"/>
    </source>
</evidence>
<dbReference type="Pfam" id="PF23023">
    <property type="entry name" value="Anti-Pycsar_Apyc1"/>
    <property type="match status" value="1"/>
</dbReference>
<proteinExistence type="predicted"/>